<evidence type="ECO:0000313" key="3">
    <source>
        <dbReference type="Proteomes" id="UP000078237"/>
    </source>
</evidence>
<proteinExistence type="predicted"/>
<accession>A0A175W1P6</accession>
<dbReference type="Gene3D" id="3.40.50.1580">
    <property type="entry name" value="Nucleoside phosphorylase domain"/>
    <property type="match status" value="1"/>
</dbReference>
<name>A0A175W1P6_9PEZI</name>
<dbReference type="InterPro" id="IPR053137">
    <property type="entry name" value="NLR-like"/>
</dbReference>
<dbReference type="SUPFAM" id="SSF53167">
    <property type="entry name" value="Purine and uridine phosphorylases"/>
    <property type="match status" value="1"/>
</dbReference>
<dbReference type="PANTHER" id="PTHR46082:SF11">
    <property type="entry name" value="AAA+ ATPASE DOMAIN-CONTAINING PROTEIN-RELATED"/>
    <property type="match status" value="1"/>
</dbReference>
<comment type="caution">
    <text evidence="2">The sequence shown here is derived from an EMBL/GenBank/DDBJ whole genome shotgun (WGS) entry which is preliminary data.</text>
</comment>
<dbReference type="GO" id="GO:0003824">
    <property type="term" value="F:catalytic activity"/>
    <property type="evidence" value="ECO:0007669"/>
    <property type="project" value="InterPro"/>
</dbReference>
<sequence>MPEYSFSERPQKRLRSSETTGWQEPTKSYDGPPTTDSFATSAQGIQQRTHPGTPPHRDTLPSGRPTAKITTGIVLESPNLYTIGWIAALGIKRAAVITLLDERHDEPRGFSQHPSDVNSYAWGRMGKHNIVIASPVAGVYGTTSAATTASSLLYSMPEIKIGLLPDGATGGVVQYGLAKAKSNNERERKVFLNKPPSVRLHVLSAMQADYFISGSKVPSLLEEMWTTYPQMVKSTKTIPEFAQGPENDRLSHASCQHVDGSDCPKGDQNEEVHRDARDSMDPEVHYGVIASRNTLVKDATTRDELADYFGQDCLCVEMEAAGLMNHFLCIRYASATAAAFGKELLDYVPVKNLQEKRRAAEFLQSNALDECISTPELFKWKETLSSSELKNVRLIATSRREEELESGLRWIGKESMIDMDRSVVNEDIRFYTKARLQSSTEFQKRWGSRLEVLEEIESVIGRNLIECSDGLHVNLISLTNAWTTMNYRTPFALYHDI</sequence>
<evidence type="ECO:0000256" key="1">
    <source>
        <dbReference type="SAM" id="MobiDB-lite"/>
    </source>
</evidence>
<dbReference type="Proteomes" id="UP000078237">
    <property type="component" value="Unassembled WGS sequence"/>
</dbReference>
<dbReference type="PANTHER" id="PTHR46082">
    <property type="entry name" value="ATP/GTP-BINDING PROTEIN-RELATED"/>
    <property type="match status" value="1"/>
</dbReference>
<evidence type="ECO:0000313" key="2">
    <source>
        <dbReference type="EMBL" id="KXX76904.1"/>
    </source>
</evidence>
<keyword evidence="3" id="KW-1185">Reference proteome</keyword>
<feature type="region of interest" description="Disordered" evidence="1">
    <location>
        <begin position="1"/>
        <end position="65"/>
    </location>
</feature>
<gene>
    <name evidence="2" type="ORF">MMYC01_207520</name>
</gene>
<feature type="compositionally biased region" description="Polar residues" evidence="1">
    <location>
        <begin position="34"/>
        <end position="50"/>
    </location>
</feature>
<feature type="compositionally biased region" description="Polar residues" evidence="1">
    <location>
        <begin position="17"/>
        <end position="26"/>
    </location>
</feature>
<dbReference type="InterPro" id="IPR035994">
    <property type="entry name" value="Nucleoside_phosphorylase_sf"/>
</dbReference>
<protein>
    <recommendedName>
        <fullName evidence="4">Nucleoside phosphorylase domain-containing protein</fullName>
    </recommendedName>
</protein>
<dbReference type="STRING" id="100816.A0A175W1P6"/>
<dbReference type="VEuPathDB" id="FungiDB:MMYC01_207520"/>
<reference evidence="2 3" key="1">
    <citation type="journal article" date="2016" name="Genome Announc.">
        <title>Genome Sequence of Madurella mycetomatis mm55, Isolated from a Human Mycetoma Case in Sudan.</title>
        <authorList>
            <person name="Smit S."/>
            <person name="Derks M.F."/>
            <person name="Bervoets S."/>
            <person name="Fahal A."/>
            <person name="van Leeuwen W."/>
            <person name="van Belkum A."/>
            <person name="van de Sande W.W."/>
        </authorList>
    </citation>
    <scope>NUCLEOTIDE SEQUENCE [LARGE SCALE GENOMIC DNA]</scope>
    <source>
        <strain evidence="3">mm55</strain>
    </source>
</reference>
<dbReference type="EMBL" id="LCTW02000187">
    <property type="protein sequence ID" value="KXX76904.1"/>
    <property type="molecule type" value="Genomic_DNA"/>
</dbReference>
<dbReference type="GO" id="GO:0009116">
    <property type="term" value="P:nucleoside metabolic process"/>
    <property type="evidence" value="ECO:0007669"/>
    <property type="project" value="InterPro"/>
</dbReference>
<dbReference type="OrthoDB" id="1577640at2759"/>
<evidence type="ECO:0008006" key="4">
    <source>
        <dbReference type="Google" id="ProtNLM"/>
    </source>
</evidence>
<dbReference type="AlphaFoldDB" id="A0A175W1P6"/>
<organism evidence="2 3">
    <name type="scientific">Madurella mycetomatis</name>
    <dbReference type="NCBI Taxonomy" id="100816"/>
    <lineage>
        <taxon>Eukaryota</taxon>
        <taxon>Fungi</taxon>
        <taxon>Dikarya</taxon>
        <taxon>Ascomycota</taxon>
        <taxon>Pezizomycotina</taxon>
        <taxon>Sordariomycetes</taxon>
        <taxon>Sordariomycetidae</taxon>
        <taxon>Sordariales</taxon>
        <taxon>Sordariales incertae sedis</taxon>
        <taxon>Madurella</taxon>
    </lineage>
</organism>